<dbReference type="InterPro" id="IPR005516">
    <property type="entry name" value="Remorin_C"/>
</dbReference>
<feature type="region of interest" description="Disordered" evidence="3">
    <location>
        <begin position="83"/>
        <end position="134"/>
    </location>
</feature>
<accession>A0A5D1ZYS9</accession>
<dbReference type="Proteomes" id="UP000323506">
    <property type="component" value="Chromosome D13"/>
</dbReference>
<dbReference type="EMBL" id="CM017713">
    <property type="protein sequence ID" value="TYG36836.1"/>
    <property type="molecule type" value="Genomic_DNA"/>
</dbReference>
<reference evidence="5 6" key="1">
    <citation type="submission" date="2019-06" db="EMBL/GenBank/DDBJ databases">
        <title>WGS assembly of Gossypium darwinii.</title>
        <authorList>
            <person name="Chen Z.J."/>
            <person name="Sreedasyam A."/>
            <person name="Ando A."/>
            <person name="Song Q."/>
            <person name="De L."/>
            <person name="Hulse-Kemp A."/>
            <person name="Ding M."/>
            <person name="Ye W."/>
            <person name="Kirkbride R."/>
            <person name="Jenkins J."/>
            <person name="Plott C."/>
            <person name="Lovell J."/>
            <person name="Lin Y.-M."/>
            <person name="Vaughn R."/>
            <person name="Liu B."/>
            <person name="Li W."/>
            <person name="Simpson S."/>
            <person name="Scheffler B."/>
            <person name="Saski C."/>
            <person name="Grover C."/>
            <person name="Hu G."/>
            <person name="Conover J."/>
            <person name="Carlson J."/>
            <person name="Shu S."/>
            <person name="Boston L."/>
            <person name="Williams M."/>
            <person name="Peterson D."/>
            <person name="Mcgee K."/>
            <person name="Jones D."/>
            <person name="Wendel J."/>
            <person name="Stelly D."/>
            <person name="Grimwood J."/>
            <person name="Schmutz J."/>
        </authorList>
    </citation>
    <scope>NUCLEOTIDE SEQUENCE [LARGE SCALE GENOMIC DNA]</scope>
    <source>
        <strain evidence="5">1808015.09</strain>
    </source>
</reference>
<feature type="domain" description="Remorin C-terminal" evidence="4">
    <location>
        <begin position="272"/>
        <end position="375"/>
    </location>
</feature>
<feature type="compositionally biased region" description="Polar residues" evidence="3">
    <location>
        <begin position="186"/>
        <end position="226"/>
    </location>
</feature>
<evidence type="ECO:0000313" key="6">
    <source>
        <dbReference type="Proteomes" id="UP000323506"/>
    </source>
</evidence>
<evidence type="ECO:0000256" key="1">
    <source>
        <dbReference type="ARBA" id="ARBA00005711"/>
    </source>
</evidence>
<evidence type="ECO:0000259" key="4">
    <source>
        <dbReference type="Pfam" id="PF03763"/>
    </source>
</evidence>
<dbReference type="Pfam" id="PF03763">
    <property type="entry name" value="Remorin_C"/>
    <property type="match status" value="1"/>
</dbReference>
<feature type="coiled-coil region" evidence="2">
    <location>
        <begin position="284"/>
        <end position="364"/>
    </location>
</feature>
<dbReference type="PANTHER" id="PTHR31471">
    <property type="entry name" value="OS02G0116800 PROTEIN"/>
    <property type="match status" value="1"/>
</dbReference>
<proteinExistence type="inferred from homology"/>
<organism evidence="5 6">
    <name type="scientific">Gossypium darwinii</name>
    <name type="common">Darwin's cotton</name>
    <name type="synonym">Gossypium barbadense var. darwinii</name>
    <dbReference type="NCBI Taxonomy" id="34276"/>
    <lineage>
        <taxon>Eukaryota</taxon>
        <taxon>Viridiplantae</taxon>
        <taxon>Streptophyta</taxon>
        <taxon>Embryophyta</taxon>
        <taxon>Tracheophyta</taxon>
        <taxon>Spermatophyta</taxon>
        <taxon>Magnoliopsida</taxon>
        <taxon>eudicotyledons</taxon>
        <taxon>Gunneridae</taxon>
        <taxon>Pentapetalae</taxon>
        <taxon>rosids</taxon>
        <taxon>malvids</taxon>
        <taxon>Malvales</taxon>
        <taxon>Malvaceae</taxon>
        <taxon>Malvoideae</taxon>
        <taxon>Gossypium</taxon>
    </lineage>
</organism>
<feature type="compositionally biased region" description="Basic and acidic residues" evidence="3">
    <location>
        <begin position="258"/>
        <end position="282"/>
    </location>
</feature>
<feature type="region of interest" description="Disordered" evidence="3">
    <location>
        <begin position="162"/>
        <end position="282"/>
    </location>
</feature>
<feature type="compositionally biased region" description="Basic and acidic residues" evidence="3">
    <location>
        <begin position="176"/>
        <end position="185"/>
    </location>
</feature>
<keyword evidence="6" id="KW-1185">Reference proteome</keyword>
<feature type="compositionally biased region" description="Basic and acidic residues" evidence="3">
    <location>
        <begin position="85"/>
        <end position="95"/>
    </location>
</feature>
<dbReference type="PANTHER" id="PTHR31471:SF51">
    <property type="entry name" value="REMORIN FAMILY PROTEIN"/>
    <property type="match status" value="1"/>
</dbReference>
<dbReference type="AlphaFoldDB" id="A0A5D1ZYS9"/>
<gene>
    <name evidence="5" type="ORF">ES288_D13G094900v1</name>
</gene>
<comment type="similarity">
    <text evidence="1">Belongs to the remorin family.</text>
</comment>
<keyword evidence="2" id="KW-0175">Coiled coil</keyword>
<evidence type="ECO:0000256" key="3">
    <source>
        <dbReference type="SAM" id="MobiDB-lite"/>
    </source>
</evidence>
<evidence type="ECO:0000256" key="2">
    <source>
        <dbReference type="SAM" id="Coils"/>
    </source>
</evidence>
<name>A0A5D1ZYS9_GOSDA</name>
<sequence length="380" mass="42600">MNIQTNLCMQSKLSKACMLLPNHHNSSFSPAYLSELYLLSNKSRPLHCPPLIHFSINKKVPSFIQRNSSETMENFMKQMRGKFSGAEHGKTEESSSIRNQRMPPQKTRSFKAERTQNWFGKPFSGKMTSWNDDSNHKPEQVLAIAAAAATYVINSIAEPSIQDQKKTSAGLGPSLTRDKSRKEDTSFSTSKPGTVSKQFSDYLGNTSITKQRSSPKPDMLSSQTESAAPKPDVSTIKPASKAPKPDHPAIKPGAAAGRPEEPPTIKPRPETEQTKAEDWEKDEMAKIKERYKKLNSTILAWEEKKKKKAKNKLDRTESGLERKRARALLKFKNEMEYIKQAVDGARAQAEASQKKDELKAKEKANIIRKTGEVPRACFCC</sequence>
<evidence type="ECO:0000313" key="5">
    <source>
        <dbReference type="EMBL" id="TYG36836.1"/>
    </source>
</evidence>
<protein>
    <recommendedName>
        <fullName evidence="4">Remorin C-terminal domain-containing protein</fullName>
    </recommendedName>
</protein>